<name>A0AAE3HE94_9FIRM</name>
<comment type="similarity">
    <text evidence="2">Belongs to the acyltransferase 3 family.</text>
</comment>
<dbReference type="EMBL" id="JANKAS010000001">
    <property type="protein sequence ID" value="MCR1897493.1"/>
    <property type="molecule type" value="Genomic_DNA"/>
</dbReference>
<feature type="transmembrane region" description="Helical" evidence="7">
    <location>
        <begin position="217"/>
        <end position="239"/>
    </location>
</feature>
<dbReference type="GO" id="GO:0005886">
    <property type="term" value="C:plasma membrane"/>
    <property type="evidence" value="ECO:0007669"/>
    <property type="project" value="UniProtKB-SubCell"/>
</dbReference>
<evidence type="ECO:0000256" key="3">
    <source>
        <dbReference type="ARBA" id="ARBA00022475"/>
    </source>
</evidence>
<feature type="transmembrane region" description="Helical" evidence="7">
    <location>
        <begin position="56"/>
        <end position="74"/>
    </location>
</feature>
<keyword evidence="4 7" id="KW-0812">Transmembrane</keyword>
<keyword evidence="9" id="KW-0012">Acyltransferase</keyword>
<evidence type="ECO:0000256" key="5">
    <source>
        <dbReference type="ARBA" id="ARBA00022989"/>
    </source>
</evidence>
<dbReference type="GO" id="GO:0016413">
    <property type="term" value="F:O-acetyltransferase activity"/>
    <property type="evidence" value="ECO:0007669"/>
    <property type="project" value="TreeGrafter"/>
</dbReference>
<feature type="transmembrane region" description="Helical" evidence="7">
    <location>
        <begin position="275"/>
        <end position="294"/>
    </location>
</feature>
<comment type="caution">
    <text evidence="9">The sequence shown here is derived from an EMBL/GenBank/DDBJ whole genome shotgun (WGS) entry which is preliminary data.</text>
</comment>
<feature type="transmembrane region" description="Helical" evidence="7">
    <location>
        <begin position="160"/>
        <end position="183"/>
    </location>
</feature>
<evidence type="ECO:0000256" key="7">
    <source>
        <dbReference type="SAM" id="Phobius"/>
    </source>
</evidence>
<keyword evidence="10" id="KW-1185">Reference proteome</keyword>
<proteinExistence type="inferred from homology"/>
<evidence type="ECO:0000256" key="4">
    <source>
        <dbReference type="ARBA" id="ARBA00022692"/>
    </source>
</evidence>
<reference evidence="9" key="1">
    <citation type="submission" date="2022-07" db="EMBL/GenBank/DDBJ databases">
        <title>Enhanced cultured diversity of the mouse gut microbiota enables custom-made synthetic communities.</title>
        <authorList>
            <person name="Afrizal A."/>
        </authorList>
    </citation>
    <scope>NUCLEOTIDE SEQUENCE</scope>
    <source>
        <strain evidence="9">DSM 28593</strain>
    </source>
</reference>
<dbReference type="Proteomes" id="UP001205748">
    <property type="component" value="Unassembled WGS sequence"/>
</dbReference>
<feature type="transmembrane region" description="Helical" evidence="7">
    <location>
        <begin position="190"/>
        <end position="211"/>
    </location>
</feature>
<accession>A0AAE3HE94</accession>
<feature type="transmembrane region" description="Helical" evidence="7">
    <location>
        <begin position="336"/>
        <end position="355"/>
    </location>
</feature>
<keyword evidence="3" id="KW-1003">Cell membrane</keyword>
<keyword evidence="9" id="KW-0808">Transferase</keyword>
<feature type="transmembrane region" description="Helical" evidence="7">
    <location>
        <begin position="86"/>
        <end position="106"/>
    </location>
</feature>
<evidence type="ECO:0000256" key="6">
    <source>
        <dbReference type="ARBA" id="ARBA00023136"/>
    </source>
</evidence>
<evidence type="ECO:0000259" key="8">
    <source>
        <dbReference type="Pfam" id="PF01757"/>
    </source>
</evidence>
<evidence type="ECO:0000256" key="1">
    <source>
        <dbReference type="ARBA" id="ARBA00004651"/>
    </source>
</evidence>
<dbReference type="Pfam" id="PF01757">
    <property type="entry name" value="Acyl_transf_3"/>
    <property type="match status" value="1"/>
</dbReference>
<protein>
    <submittedName>
        <fullName evidence="9">Acyltransferase</fullName>
    </submittedName>
</protein>
<dbReference type="PANTHER" id="PTHR40074">
    <property type="entry name" value="O-ACETYLTRANSFERASE WECH"/>
    <property type="match status" value="1"/>
</dbReference>
<dbReference type="RefSeq" id="WP_257528898.1">
    <property type="nucleotide sequence ID" value="NZ_JANKAS010000001.1"/>
</dbReference>
<sequence length="377" mass="43635">MRYGVKNQQTLEKGVRWRKNLNQNLKKRKDKGDETDHLVVPQGILASRGWVKEMELLRGISCIGVVVGHSIVYPHTTPLMDAVNQLITIVVPLFLFLSSFLAFYASPNVTPYGYLKKHTLLVGLPYLFWVNVYIWIPVLTGKAQTPTFLNYLDKLVGGSFHLYFIPIVLQFYLVFTLNGCAWFRRLLYTPWVFAGSLGLMLGIQTLFSAQFRSLFPYFYLTFPAWCFYFVLGAWVARWWEPIREWLMKPWRLIQLAVPFLMGLSVTRTLSQVASFQPLVQVAFLLILPFLLALATCIPKGTFLEPVARYSFGIYLIHRLPFNQFQDLYSTLSPYPFFLISMILQGGIGYGLTWILSRLSCLRWTVGMRIKLKKDRYS</sequence>
<gene>
    <name evidence="9" type="ORF">NSA47_00620</name>
</gene>
<feature type="domain" description="Acyltransferase 3" evidence="8">
    <location>
        <begin position="52"/>
        <end position="342"/>
    </location>
</feature>
<comment type="subcellular location">
    <subcellularLocation>
        <location evidence="1">Cell membrane</location>
        <topology evidence="1">Multi-pass membrane protein</topology>
    </subcellularLocation>
</comment>
<evidence type="ECO:0000313" key="9">
    <source>
        <dbReference type="EMBL" id="MCR1897493.1"/>
    </source>
</evidence>
<organism evidence="9 10">
    <name type="scientific">Irregularibacter muris</name>
    <dbReference type="NCBI Taxonomy" id="1796619"/>
    <lineage>
        <taxon>Bacteria</taxon>
        <taxon>Bacillati</taxon>
        <taxon>Bacillota</taxon>
        <taxon>Clostridia</taxon>
        <taxon>Eubacteriales</taxon>
        <taxon>Eubacteriaceae</taxon>
        <taxon>Irregularibacter</taxon>
    </lineage>
</organism>
<evidence type="ECO:0000256" key="2">
    <source>
        <dbReference type="ARBA" id="ARBA00007400"/>
    </source>
</evidence>
<evidence type="ECO:0000313" key="10">
    <source>
        <dbReference type="Proteomes" id="UP001205748"/>
    </source>
</evidence>
<feature type="transmembrane region" description="Helical" evidence="7">
    <location>
        <begin position="118"/>
        <end position="140"/>
    </location>
</feature>
<dbReference type="AlphaFoldDB" id="A0AAE3HE94"/>
<dbReference type="PANTHER" id="PTHR40074:SF2">
    <property type="entry name" value="O-ACETYLTRANSFERASE WECH"/>
    <property type="match status" value="1"/>
</dbReference>
<dbReference type="InterPro" id="IPR002656">
    <property type="entry name" value="Acyl_transf_3_dom"/>
</dbReference>
<keyword evidence="5 7" id="KW-1133">Transmembrane helix</keyword>
<dbReference type="GO" id="GO:0009246">
    <property type="term" value="P:enterobacterial common antigen biosynthetic process"/>
    <property type="evidence" value="ECO:0007669"/>
    <property type="project" value="TreeGrafter"/>
</dbReference>
<keyword evidence="6 7" id="KW-0472">Membrane</keyword>